<dbReference type="EMBL" id="QJKH01000024">
    <property type="protein sequence ID" value="PXX74501.1"/>
    <property type="molecule type" value="Genomic_DNA"/>
</dbReference>
<organism evidence="2 3">
    <name type="scientific">Dielma fastidiosa</name>
    <dbReference type="NCBI Taxonomy" id="1034346"/>
    <lineage>
        <taxon>Bacteria</taxon>
        <taxon>Bacillati</taxon>
        <taxon>Bacillota</taxon>
        <taxon>Erysipelotrichia</taxon>
        <taxon>Erysipelotrichales</taxon>
        <taxon>Erysipelotrichaceae</taxon>
        <taxon>Dielma</taxon>
    </lineage>
</organism>
<sequence>MKIAIYEGGLEDAKSIKIMISQYMIVQKIDYEIDVYIKEKNIIANISKYDIVILGDKLEFKSNTEIGCILNDLSSKVFLVYYSDKIEVASDSYEAFGDGFIAKPIDKKRLFICFDRLSKKQHKNIISFKDIYGMNIKINVNDIISIISKGRYTLVCKNKKVWECNRSLKKWCTILSNSNFFLCKRGVLLNMHAIECIDVDEYVILKNGSKFKLTDNLGKIFEDEYNLYWS</sequence>
<dbReference type="Pfam" id="PF04397">
    <property type="entry name" value="LytTR"/>
    <property type="match status" value="1"/>
</dbReference>
<dbReference type="AlphaFoldDB" id="A0A318KIR3"/>
<keyword evidence="2" id="KW-0238">DNA-binding</keyword>
<dbReference type="Gene3D" id="2.40.50.1020">
    <property type="entry name" value="LytTr DNA-binding domain"/>
    <property type="match status" value="1"/>
</dbReference>
<dbReference type="OrthoDB" id="9802383at2"/>
<evidence type="ECO:0000259" key="1">
    <source>
        <dbReference type="PROSITE" id="PS50930"/>
    </source>
</evidence>
<proteinExistence type="predicted"/>
<gene>
    <name evidence="2" type="ORF">DES51_1246</name>
</gene>
<accession>A0A318KIR3</accession>
<dbReference type="GO" id="GO:0003677">
    <property type="term" value="F:DNA binding"/>
    <property type="evidence" value="ECO:0007669"/>
    <property type="project" value="UniProtKB-KW"/>
</dbReference>
<dbReference type="RefSeq" id="WP_022938941.1">
    <property type="nucleotide sequence ID" value="NZ_CABKRQ010000007.1"/>
</dbReference>
<comment type="caution">
    <text evidence="2">The sequence shown here is derived from an EMBL/GenBank/DDBJ whole genome shotgun (WGS) entry which is preliminary data.</text>
</comment>
<reference evidence="2 3" key="1">
    <citation type="submission" date="2018-05" db="EMBL/GenBank/DDBJ databases">
        <title>Genomic Encyclopedia of Type Strains, Phase IV (KMG-IV): sequencing the most valuable type-strain genomes for metagenomic binning, comparative biology and taxonomic classification.</title>
        <authorList>
            <person name="Goeker M."/>
        </authorList>
    </citation>
    <scope>NUCLEOTIDE SEQUENCE [LARGE SCALE GENOMIC DNA]</scope>
    <source>
        <strain evidence="2 3">JC118</strain>
    </source>
</reference>
<dbReference type="SMART" id="SM00850">
    <property type="entry name" value="LytTR"/>
    <property type="match status" value="1"/>
</dbReference>
<dbReference type="InterPro" id="IPR007492">
    <property type="entry name" value="LytTR_DNA-bd_dom"/>
</dbReference>
<protein>
    <submittedName>
        <fullName evidence="2">DNA-binding LytR/AlgR family response regulator</fullName>
    </submittedName>
</protein>
<keyword evidence="3" id="KW-1185">Reference proteome</keyword>
<dbReference type="Proteomes" id="UP000247612">
    <property type="component" value="Unassembled WGS sequence"/>
</dbReference>
<dbReference type="STRING" id="1034346.GCA_000313565_02656"/>
<evidence type="ECO:0000313" key="3">
    <source>
        <dbReference type="Proteomes" id="UP000247612"/>
    </source>
</evidence>
<name>A0A318KIR3_9FIRM</name>
<dbReference type="PROSITE" id="PS50930">
    <property type="entry name" value="HTH_LYTTR"/>
    <property type="match status" value="1"/>
</dbReference>
<feature type="domain" description="HTH LytTR-type" evidence="1">
    <location>
        <begin position="126"/>
        <end position="210"/>
    </location>
</feature>
<evidence type="ECO:0000313" key="2">
    <source>
        <dbReference type="EMBL" id="PXX74501.1"/>
    </source>
</evidence>